<dbReference type="Pfam" id="PF00480">
    <property type="entry name" value="ROK"/>
    <property type="match status" value="1"/>
</dbReference>
<proteinExistence type="inferred from homology"/>
<dbReference type="PANTHER" id="PTHR18964:SF149">
    <property type="entry name" value="BIFUNCTIONAL UDP-N-ACETYLGLUCOSAMINE 2-EPIMERASE_N-ACETYLMANNOSAMINE KINASE"/>
    <property type="match status" value="1"/>
</dbReference>
<dbReference type="Proteomes" id="UP000791080">
    <property type="component" value="Unassembled WGS sequence"/>
</dbReference>
<dbReference type="SUPFAM" id="SSF46785">
    <property type="entry name" value="Winged helix' DNA-binding domain"/>
    <property type="match status" value="1"/>
</dbReference>
<dbReference type="InterPro" id="IPR036388">
    <property type="entry name" value="WH-like_DNA-bd_sf"/>
</dbReference>
<evidence type="ECO:0000256" key="1">
    <source>
        <dbReference type="ARBA" id="ARBA00006479"/>
    </source>
</evidence>
<keyword evidence="2" id="KW-0808">Transferase</keyword>
<accession>A0ABT1JFW6</accession>
<evidence type="ECO:0000313" key="2">
    <source>
        <dbReference type="EMBL" id="MCP2331371.1"/>
    </source>
</evidence>
<evidence type="ECO:0000313" key="3">
    <source>
        <dbReference type="Proteomes" id="UP000791080"/>
    </source>
</evidence>
<dbReference type="InterPro" id="IPR043129">
    <property type="entry name" value="ATPase_NBD"/>
</dbReference>
<organism evidence="2 3">
    <name type="scientific">Actinoalloteichus caeruleus DSM 43889</name>
    <dbReference type="NCBI Taxonomy" id="1120930"/>
    <lineage>
        <taxon>Bacteria</taxon>
        <taxon>Bacillati</taxon>
        <taxon>Actinomycetota</taxon>
        <taxon>Actinomycetes</taxon>
        <taxon>Pseudonocardiales</taxon>
        <taxon>Pseudonocardiaceae</taxon>
        <taxon>Actinoalloteichus</taxon>
        <taxon>Actinoalloteichus cyanogriseus</taxon>
    </lineage>
</organism>
<comment type="caution">
    <text evidence="2">The sequence shown here is derived from an EMBL/GenBank/DDBJ whole genome shotgun (WGS) entry which is preliminary data.</text>
</comment>
<dbReference type="Gene3D" id="1.10.10.10">
    <property type="entry name" value="Winged helix-like DNA-binding domain superfamily/Winged helix DNA-binding domain"/>
    <property type="match status" value="1"/>
</dbReference>
<name>A0ABT1JFW6_ACTCY</name>
<dbReference type="SUPFAM" id="SSF53067">
    <property type="entry name" value="Actin-like ATPase domain"/>
    <property type="match status" value="1"/>
</dbReference>
<sequence>MRPRSSRDIRRENRFDLLRRVYSAERAVTRQWLAAETGLSPATVATLTTELLALGVLVEVGREDSGGGRPRARLAVNGDHGVLVGVDVAETYVRADLFDLALRGLDSGHREIGPEDHQPDVVARHVVDLVRGIFDRGRLTRDRLLGIGVSLPGQRHTDSGVSLFPAATGAYEDGDPEGRFRGLLADAFGSEPFLENPLKASTVAELWFGGGRAAHDLAVVTLGTGVGVGIAVDQRLYRGATDAAGEWGHTLLVPGGRTCRCGRTGCVEAYVGAPGIVATLRERDPRDPLLHADESATVDALASAAGRDDPRALAVLDEVGATLGVALANLVNVLNPDTVVLGSWVATRLGRWLLPAARDGAATHALPRNLAAVDWRLSGVEGHAVSLGVAALALEGLVAGGPSAAPRRDPVPTTAHRER</sequence>
<dbReference type="InterPro" id="IPR049874">
    <property type="entry name" value="ROK_cs"/>
</dbReference>
<dbReference type="Gene3D" id="3.30.420.40">
    <property type="match status" value="2"/>
</dbReference>
<dbReference type="PANTHER" id="PTHR18964">
    <property type="entry name" value="ROK (REPRESSOR, ORF, KINASE) FAMILY"/>
    <property type="match status" value="1"/>
</dbReference>
<dbReference type="EMBL" id="AUBJ02000001">
    <property type="protein sequence ID" value="MCP2331371.1"/>
    <property type="molecule type" value="Genomic_DNA"/>
</dbReference>
<dbReference type="InterPro" id="IPR036390">
    <property type="entry name" value="WH_DNA-bd_sf"/>
</dbReference>
<keyword evidence="2" id="KW-0418">Kinase</keyword>
<dbReference type="InterPro" id="IPR000600">
    <property type="entry name" value="ROK"/>
</dbReference>
<reference evidence="2 3" key="1">
    <citation type="submission" date="2013-07" db="EMBL/GenBank/DDBJ databases">
        <authorList>
            <consortium name="DOE Joint Genome Institute"/>
            <person name="Reeve W."/>
            <person name="Huntemann M."/>
            <person name="Han J."/>
            <person name="Chen A."/>
            <person name="Kyrpides N."/>
            <person name="Mavromatis K."/>
            <person name="Markowitz V."/>
            <person name="Palaniappan K."/>
            <person name="Ivanova N."/>
            <person name="Schaumberg A."/>
            <person name="Pati A."/>
            <person name="Liolios K."/>
            <person name="Nordberg H.P."/>
            <person name="Cantor M.N."/>
            <person name="Hua S.X."/>
            <person name="Woyke T."/>
        </authorList>
    </citation>
    <scope>NUCLEOTIDE SEQUENCE [LARGE SCALE GENOMIC DNA]</scope>
    <source>
        <strain evidence="2 3">DSM 43889</strain>
    </source>
</reference>
<comment type="similarity">
    <text evidence="1">Belongs to the ROK (NagC/XylR) family.</text>
</comment>
<dbReference type="PROSITE" id="PS01125">
    <property type="entry name" value="ROK"/>
    <property type="match status" value="1"/>
</dbReference>
<protein>
    <submittedName>
        <fullName evidence="2">Sugar kinase of the NBD/HSP70 family, may containing an N-terminal HTH domain</fullName>
    </submittedName>
</protein>
<dbReference type="GO" id="GO:0016301">
    <property type="term" value="F:kinase activity"/>
    <property type="evidence" value="ECO:0007669"/>
    <property type="project" value="UniProtKB-KW"/>
</dbReference>
<gene>
    <name evidence="2" type="ORF">G443_001641</name>
</gene>
<keyword evidence="3" id="KW-1185">Reference proteome</keyword>
<reference evidence="2 3" key="2">
    <citation type="submission" date="2022-06" db="EMBL/GenBank/DDBJ databases">
        <title>Genomic Encyclopedia of Type Strains, Phase I: the one thousand microbial genomes (KMG-I) project.</title>
        <authorList>
            <person name="Kyrpides N."/>
        </authorList>
    </citation>
    <scope>NUCLEOTIDE SEQUENCE [LARGE SCALE GENOMIC DNA]</scope>
    <source>
        <strain evidence="2 3">DSM 43889</strain>
    </source>
</reference>